<proteinExistence type="predicted"/>
<keyword evidence="1 5" id="KW-0378">Hydrolase</keyword>
<dbReference type="HOGENOM" id="CLU_468291_0_0_0"/>
<dbReference type="Pfam" id="PF01520">
    <property type="entry name" value="Amidase_3"/>
    <property type="match status" value="1"/>
</dbReference>
<dbReference type="Gene3D" id="3.40.630.40">
    <property type="entry name" value="Zn-dependent exopeptidases"/>
    <property type="match status" value="1"/>
</dbReference>
<dbReference type="EMBL" id="CP002536">
    <property type="protein sequence ID" value="ADY25352.1"/>
    <property type="molecule type" value="Genomic_DNA"/>
</dbReference>
<feature type="compositionally biased region" description="Low complexity" evidence="2">
    <location>
        <begin position="244"/>
        <end position="265"/>
    </location>
</feature>
<evidence type="ECO:0000313" key="6">
    <source>
        <dbReference type="Proteomes" id="UP000007718"/>
    </source>
</evidence>
<dbReference type="AlphaFoldDB" id="F0RP37"/>
<protein>
    <submittedName>
        <fullName evidence="5">Cell wall hydrolase/autolysin</fullName>
    </submittedName>
</protein>
<dbReference type="GO" id="GO:0009253">
    <property type="term" value="P:peptidoglycan catabolic process"/>
    <property type="evidence" value="ECO:0007669"/>
    <property type="project" value="InterPro"/>
</dbReference>
<dbReference type="InterPro" id="IPR002508">
    <property type="entry name" value="MurNAc-LAA_cat"/>
</dbReference>
<reference evidence="5 6" key="2">
    <citation type="journal article" date="2012" name="Stand. Genomic Sci.">
        <title>Complete genome sequence of the orange-red pigmented, radioresistant Deinococcus proteolyticus type strain (MRP(T)).</title>
        <authorList>
            <person name="Copeland A."/>
            <person name="Zeytun A."/>
            <person name="Yassawong M."/>
            <person name="Nolan M."/>
            <person name="Lucas S."/>
            <person name="Hammon N."/>
            <person name="Deshpande S."/>
            <person name="Cheng J.F."/>
            <person name="Han C."/>
            <person name="Tapia R."/>
            <person name="Goodwin L.A."/>
            <person name="Pitluck S."/>
            <person name="Mavromatis K."/>
            <person name="Liolios K."/>
            <person name="Pagani I."/>
            <person name="Ivanova N."/>
            <person name="Mikhailova N."/>
            <person name="Pati A."/>
            <person name="Chen A."/>
            <person name="Palaniappan K."/>
            <person name="Land M."/>
            <person name="Hauser L."/>
            <person name="Jeffries C.D."/>
            <person name="Brambilla E.M."/>
            <person name="Rohde M."/>
            <person name="Sikorski J."/>
            <person name="Pukall R."/>
            <person name="Goker M."/>
            <person name="Detter J.C."/>
            <person name="Woyke T."/>
            <person name="Bristow J."/>
            <person name="Eisen J.A."/>
            <person name="Markowitz V."/>
            <person name="Hugenholtz P."/>
            <person name="Kyrpides N.C."/>
            <person name="Klenk H.P."/>
            <person name="Lapidus A."/>
        </authorList>
    </citation>
    <scope>NUCLEOTIDE SEQUENCE [LARGE SCALE GENOMIC DNA]</scope>
    <source>
        <strain evidence="6">ATCC 35074 / DSM 20540 / JCM 6276 / NBRC 101906 / NCIMB 13154 / VKM Ac-1939 / CCM 2703 / MRP</strain>
    </source>
</reference>
<dbReference type="OrthoDB" id="9772024at2"/>
<feature type="region of interest" description="Disordered" evidence="2">
    <location>
        <begin position="189"/>
        <end position="229"/>
    </location>
</feature>
<dbReference type="CDD" id="cd02696">
    <property type="entry name" value="MurNAc-LAA"/>
    <property type="match status" value="1"/>
</dbReference>
<feature type="compositionally biased region" description="Low complexity" evidence="2">
    <location>
        <begin position="189"/>
        <end position="202"/>
    </location>
</feature>
<dbReference type="eggNOG" id="COG0860">
    <property type="taxonomic scope" value="Bacteria"/>
</dbReference>
<evidence type="ECO:0000313" key="5">
    <source>
        <dbReference type="EMBL" id="ADY25352.1"/>
    </source>
</evidence>
<evidence type="ECO:0000259" key="4">
    <source>
        <dbReference type="SMART" id="SM00646"/>
    </source>
</evidence>
<dbReference type="Proteomes" id="UP000007718">
    <property type="component" value="Chromosome"/>
</dbReference>
<keyword evidence="6" id="KW-1185">Reference proteome</keyword>
<keyword evidence="3" id="KW-0732">Signal</keyword>
<feature type="signal peptide" evidence="3">
    <location>
        <begin position="1"/>
        <end position="20"/>
    </location>
</feature>
<reference evidence="6" key="1">
    <citation type="submission" date="2011-02" db="EMBL/GenBank/DDBJ databases">
        <title>The complete sequence of chromosome of Deinococcus proteolyticus DSM 20540.</title>
        <authorList>
            <consortium name="US DOE Joint Genome Institute (JGI-PGF)"/>
            <person name="Lucas S."/>
            <person name="Copeland A."/>
            <person name="Lapidus A."/>
            <person name="Bruce D."/>
            <person name="Goodwin L."/>
            <person name="Pitluck S."/>
            <person name="Kyrpides N."/>
            <person name="Mavromatis K."/>
            <person name="Pagani I."/>
            <person name="Ivanova N."/>
            <person name="Ovchinnikova G."/>
            <person name="Zeytun A."/>
            <person name="Detter J.C."/>
            <person name="Han C."/>
            <person name="Land M."/>
            <person name="Hauser L."/>
            <person name="Markowitz V."/>
            <person name="Cheng J.-F."/>
            <person name="Hugenholtz P."/>
            <person name="Woyke T."/>
            <person name="Wu D."/>
            <person name="Pukall R."/>
            <person name="Steenblock K."/>
            <person name="Brambilla E."/>
            <person name="Klenk H.-P."/>
            <person name="Eisen J.A."/>
        </authorList>
    </citation>
    <scope>NUCLEOTIDE SEQUENCE [LARGE SCALE GENOMIC DNA]</scope>
    <source>
        <strain evidence="6">ATCC 35074 / DSM 20540 / JCM 6276 / NBRC 101906 / NCIMB 13154 / VKM Ac-1939 / CCM 2703 / MRP</strain>
    </source>
</reference>
<dbReference type="SMART" id="SM00646">
    <property type="entry name" value="Ami_3"/>
    <property type="match status" value="1"/>
</dbReference>
<dbReference type="InterPro" id="IPR050695">
    <property type="entry name" value="N-acetylmuramoyl_amidase_3"/>
</dbReference>
<dbReference type="KEGG" id="dpt:Deipr_0179"/>
<gene>
    <name evidence="5" type="ordered locus">Deipr_0179</name>
</gene>
<dbReference type="GO" id="GO:0030288">
    <property type="term" value="C:outer membrane-bounded periplasmic space"/>
    <property type="evidence" value="ECO:0007669"/>
    <property type="project" value="TreeGrafter"/>
</dbReference>
<dbReference type="PANTHER" id="PTHR30404:SF0">
    <property type="entry name" value="N-ACETYLMURAMOYL-L-ALANINE AMIDASE AMIC"/>
    <property type="match status" value="1"/>
</dbReference>
<dbReference type="RefSeq" id="WP_013613961.1">
    <property type="nucleotide sequence ID" value="NC_015161.1"/>
</dbReference>
<evidence type="ECO:0000256" key="1">
    <source>
        <dbReference type="ARBA" id="ARBA00022801"/>
    </source>
</evidence>
<sequence length="647" mass="66117">MKSRALFLSMLVGSAGWASAQTDPFQRTAPTTALPSLSGGSGGALPGVASAPAEVAQARPAATSFGSPRTSGQDVTKVVFDLPAGARYVLSPAYSGLTVRVDGAPVQPDSRGSLSPVVTRYQAGGNQVFLGTAHPLGASGGWKASEATIASGSRVLILEFGEAVQGGASSESLRAMQPGTAMPVAEAPAYAGSGSSGTGLASPMARANSLDRSNNPYQLPARPLASQPRGEPLVVTPAYVPSAAPASRPAPVAAAPAPAAADTAPGDTVGTVKPQPLPPELADAPGYTSSSDMSGRVPGSGGNNLLGEPRVGKSPGMTRVVVDLPPGASYRIDPQGAGLNVVISGVRAQNGGASGIGAELAAWSYRSSGNTVNLNLQTGSPTTAARGWRAFFLPPVDSSTDRYRLAIDVAPALANLRPLPSQERRLSNLTSLPPAGGLSYASAVKPKVVLDPGHGGNDPGAIGSVQEKKVVLDVALRVRQFLNAAGIDVVMTRDRDTALNANKATDLRMRANMGSAGYTFVSIHANAMPAQSALKGYGVETWYNANHRLSPAFASILQKNMVDTSGAFSRGIKNHQSLAVLRTNRVPAALVEIGFVSHPVDSINLTDQNYIDRVALGIAKGIHESLRTGVHAAPAETVGQLPGNQAD</sequence>
<evidence type="ECO:0000256" key="2">
    <source>
        <dbReference type="SAM" id="MobiDB-lite"/>
    </source>
</evidence>
<dbReference type="PANTHER" id="PTHR30404">
    <property type="entry name" value="N-ACETYLMURAMOYL-L-ALANINE AMIDASE"/>
    <property type="match status" value="1"/>
</dbReference>
<feature type="region of interest" description="Disordered" evidence="2">
    <location>
        <begin position="244"/>
        <end position="318"/>
    </location>
</feature>
<dbReference type="STRING" id="693977.Deipr_0179"/>
<feature type="chain" id="PRO_5003255460" evidence="3">
    <location>
        <begin position="21"/>
        <end position="647"/>
    </location>
</feature>
<feature type="domain" description="MurNAc-LAA" evidence="4">
    <location>
        <begin position="511"/>
        <end position="623"/>
    </location>
</feature>
<dbReference type="GO" id="GO:0008745">
    <property type="term" value="F:N-acetylmuramoyl-L-alanine amidase activity"/>
    <property type="evidence" value="ECO:0007669"/>
    <property type="project" value="InterPro"/>
</dbReference>
<accession>F0RP37</accession>
<evidence type="ECO:0000256" key="3">
    <source>
        <dbReference type="SAM" id="SignalP"/>
    </source>
</evidence>
<dbReference type="SUPFAM" id="SSF53187">
    <property type="entry name" value="Zn-dependent exopeptidases"/>
    <property type="match status" value="1"/>
</dbReference>
<name>F0RP37_DEIPM</name>
<organism evidence="5 6">
    <name type="scientific">Deinococcus proteolyticus (strain ATCC 35074 / DSM 20540 / JCM 6276 / NBRC 101906 / NCIMB 13154 / VKM Ac-1939 / CCM 2703 / MRP)</name>
    <dbReference type="NCBI Taxonomy" id="693977"/>
    <lineage>
        <taxon>Bacteria</taxon>
        <taxon>Thermotogati</taxon>
        <taxon>Deinococcota</taxon>
        <taxon>Deinococci</taxon>
        <taxon>Deinococcales</taxon>
        <taxon>Deinococcaceae</taxon>
        <taxon>Deinococcus</taxon>
    </lineage>
</organism>